<dbReference type="InterPro" id="IPR036188">
    <property type="entry name" value="FAD/NAD-bd_sf"/>
</dbReference>
<dbReference type="PANTHER" id="PTHR19920:SF2">
    <property type="entry name" value="CYTOSOLIC IRON-SULFUR PROTEIN ASSEMBLY PROTEIN CIAO1 HOMOLOG-RELATED"/>
    <property type="match status" value="1"/>
</dbReference>
<dbReference type="Gene3D" id="2.40.50.140">
    <property type="entry name" value="Nucleic acid-binding proteins"/>
    <property type="match status" value="1"/>
</dbReference>
<dbReference type="PROSITE" id="PS50294">
    <property type="entry name" value="WD_REPEATS_REGION"/>
    <property type="match status" value="5"/>
</dbReference>
<sequence>MQRSQNCKICGNEAIHSCRLSTPNLKVLFVFGSSLLNNTISRTISALLQKQDNVVQSSGIVIGSGISGLAAARNLYEASTNVTVLKSSDRIGGRSTLITPLVVLLHGVSNDNPLAPIIRRLGVTLYRTSGEHSILFDHDLESYGLYDMHGNKIPPQFVTQVAFKRFLQELDSRRRKLGMKLLRAGSGSRIFEVLSQIDWYYVSCTRCSKKLDRSAASLCRNQCVNHNVTNVVKYRVELLVDDGKNYAIFLVFDKEMLKLAKQDAAALLLDEVNGGVSKKLKAELGGKDLDFHIRVTPYNFSPDHRTFTISAISDSFNTEGNVGKHPLPASVSNTSTIDVKEGGAYTPMDLMEKLELVELPKLEGHTDRVWNVFWNPISTLPILASCSGNNTVRIWEQNSLSHSWSCKTVLEETHTRTVRSCAWSPSGKLLATASFDGTTAIWQNFGDEFECISNLEGHENKVKIVSWNVAGSYLATCSRDKSVWIWEVLGGANEYDCAAVLNGPTQDVKMVQWHPTMNVLFSCSFDNTINGHSSTVWAISFNAAGDKMVTCSDDLTLKIWETDIAMMHSGIIFVHSLVIMIVPYIQLTGQGTTLLRVEQAMMLYDCLWTATMTADGPSYILLLKKENAYDMDVNSVQWSPGEENRLLASASDDGMVKIWQLATKQ</sequence>
<dbReference type="InterPro" id="IPR012340">
    <property type="entry name" value="NA-bd_OB-fold"/>
</dbReference>
<dbReference type="InterPro" id="IPR028608">
    <property type="entry name" value="CIAO1/Cia1"/>
</dbReference>
<dbReference type="SUPFAM" id="SSF50249">
    <property type="entry name" value="Nucleic acid-binding proteins"/>
    <property type="match status" value="1"/>
</dbReference>
<evidence type="ECO:0000256" key="2">
    <source>
        <dbReference type="ARBA" id="ARBA00022737"/>
    </source>
</evidence>
<dbReference type="Gene3D" id="2.130.10.10">
    <property type="entry name" value="YVTN repeat-like/Quinoprotein amine dehydrogenase"/>
    <property type="match status" value="1"/>
</dbReference>
<comment type="similarity">
    <text evidence="3">Belongs to the WD repeat CIA1 family.</text>
</comment>
<feature type="domain" description="Amine oxidase" evidence="5">
    <location>
        <begin position="66"/>
        <end position="177"/>
    </location>
</feature>
<dbReference type="SUPFAM" id="SSF50978">
    <property type="entry name" value="WD40 repeat-like"/>
    <property type="match status" value="1"/>
</dbReference>
<comment type="caution">
    <text evidence="6">The sequence shown here is derived from an EMBL/GenBank/DDBJ whole genome shotgun (WGS) entry which is preliminary data.</text>
</comment>
<dbReference type="SMART" id="SM00320">
    <property type="entry name" value="WD40"/>
    <property type="match status" value="5"/>
</dbReference>
<dbReference type="Pfam" id="PF01593">
    <property type="entry name" value="Amino_oxidase"/>
    <property type="match status" value="1"/>
</dbReference>
<dbReference type="InterPro" id="IPR020472">
    <property type="entry name" value="WD40_PAC1"/>
</dbReference>
<dbReference type="PROSITE" id="PS50082">
    <property type="entry name" value="WD_REPEATS_2"/>
    <property type="match status" value="5"/>
</dbReference>
<evidence type="ECO:0000313" key="7">
    <source>
        <dbReference type="Proteomes" id="UP000823674"/>
    </source>
</evidence>
<dbReference type="InterPro" id="IPR036322">
    <property type="entry name" value="WD40_repeat_dom_sf"/>
</dbReference>
<dbReference type="Proteomes" id="UP000823674">
    <property type="component" value="Chromosome A08"/>
</dbReference>
<evidence type="ECO:0000256" key="3">
    <source>
        <dbReference type="HAMAP-Rule" id="MF_03037"/>
    </source>
</evidence>
<evidence type="ECO:0000259" key="5">
    <source>
        <dbReference type="Pfam" id="PF01593"/>
    </source>
</evidence>
<feature type="repeat" description="WD" evidence="4">
    <location>
        <begin position="362"/>
        <end position="396"/>
    </location>
</feature>
<dbReference type="Pfam" id="PF00400">
    <property type="entry name" value="WD40"/>
    <property type="match status" value="5"/>
</dbReference>
<feature type="repeat" description="WD" evidence="4">
    <location>
        <begin position="529"/>
        <end position="561"/>
    </location>
</feature>
<keyword evidence="2" id="KW-0677">Repeat</keyword>
<feature type="repeat" description="WD" evidence="4">
    <location>
        <begin position="411"/>
        <end position="443"/>
    </location>
</feature>
<dbReference type="HAMAP" id="MF_03037">
    <property type="entry name" value="ciao1"/>
    <property type="match status" value="1"/>
</dbReference>
<proteinExistence type="inferred from homology"/>
<reference evidence="6 7" key="1">
    <citation type="submission" date="2021-03" db="EMBL/GenBank/DDBJ databases">
        <authorList>
            <person name="King G.J."/>
            <person name="Bancroft I."/>
            <person name="Baten A."/>
            <person name="Bloomfield J."/>
            <person name="Borpatragohain P."/>
            <person name="He Z."/>
            <person name="Irish N."/>
            <person name="Irwin J."/>
            <person name="Liu K."/>
            <person name="Mauleon R.P."/>
            <person name="Moore J."/>
            <person name="Morris R."/>
            <person name="Ostergaard L."/>
            <person name="Wang B."/>
            <person name="Wells R."/>
        </authorList>
    </citation>
    <scope>NUCLEOTIDE SEQUENCE [LARGE SCALE GENOMIC DNA]</scope>
    <source>
        <strain evidence="6">R-o-18</strain>
        <tissue evidence="6">Leaf</tissue>
    </source>
</reference>
<evidence type="ECO:0000256" key="4">
    <source>
        <dbReference type="PROSITE-ProRule" id="PRU00221"/>
    </source>
</evidence>
<organism evidence="6 7">
    <name type="scientific">Brassica rapa subsp. trilocularis</name>
    <dbReference type="NCBI Taxonomy" id="1813537"/>
    <lineage>
        <taxon>Eukaryota</taxon>
        <taxon>Viridiplantae</taxon>
        <taxon>Streptophyta</taxon>
        <taxon>Embryophyta</taxon>
        <taxon>Tracheophyta</taxon>
        <taxon>Spermatophyta</taxon>
        <taxon>Magnoliopsida</taxon>
        <taxon>eudicotyledons</taxon>
        <taxon>Gunneridae</taxon>
        <taxon>Pentapetalae</taxon>
        <taxon>rosids</taxon>
        <taxon>malvids</taxon>
        <taxon>Brassicales</taxon>
        <taxon>Brassicaceae</taxon>
        <taxon>Brassiceae</taxon>
        <taxon>Brassica</taxon>
    </lineage>
</organism>
<dbReference type="InterPro" id="IPR019775">
    <property type="entry name" value="WD40_repeat_CS"/>
</dbReference>
<dbReference type="PROSITE" id="PS00678">
    <property type="entry name" value="WD_REPEATS_1"/>
    <property type="match status" value="1"/>
</dbReference>
<accession>A0ABQ7LSK3</accession>
<dbReference type="PANTHER" id="PTHR19920">
    <property type="entry name" value="WD40 PROTEIN CIAO1"/>
    <property type="match status" value="1"/>
</dbReference>
<name>A0ABQ7LSK3_BRACM</name>
<feature type="repeat" description="WD" evidence="4">
    <location>
        <begin position="626"/>
        <end position="665"/>
    </location>
</feature>
<evidence type="ECO:0000256" key="1">
    <source>
        <dbReference type="ARBA" id="ARBA00022574"/>
    </source>
</evidence>
<dbReference type="SUPFAM" id="SSF51905">
    <property type="entry name" value="FAD/NAD(P)-binding domain"/>
    <property type="match status" value="1"/>
</dbReference>
<keyword evidence="7" id="KW-1185">Reference proteome</keyword>
<dbReference type="InterPro" id="IPR015943">
    <property type="entry name" value="WD40/YVTN_repeat-like_dom_sf"/>
</dbReference>
<dbReference type="PRINTS" id="PR00320">
    <property type="entry name" value="GPROTEINBRPT"/>
</dbReference>
<protein>
    <recommendedName>
        <fullName evidence="3">Probable cytosolic iron-sulfur protein assembly protein CIAO1 homolog</fullName>
    </recommendedName>
</protein>
<dbReference type="Gene3D" id="3.50.50.60">
    <property type="entry name" value="FAD/NAD(P)-binding domain"/>
    <property type="match status" value="1"/>
</dbReference>
<dbReference type="InterPro" id="IPR001680">
    <property type="entry name" value="WD40_rpt"/>
</dbReference>
<dbReference type="InterPro" id="IPR002937">
    <property type="entry name" value="Amino_oxidase"/>
</dbReference>
<keyword evidence="1 4" id="KW-0853">WD repeat</keyword>
<gene>
    <name evidence="6" type="primary">A08p006170.1_BraROA</name>
    <name evidence="6" type="ORF">IGI04_029717</name>
</gene>
<dbReference type="CDD" id="cd00200">
    <property type="entry name" value="WD40"/>
    <property type="match status" value="1"/>
</dbReference>
<dbReference type="EMBL" id="JADBGQ010000007">
    <property type="protein sequence ID" value="KAG5388176.1"/>
    <property type="molecule type" value="Genomic_DNA"/>
</dbReference>
<feature type="repeat" description="WD" evidence="4">
    <location>
        <begin position="455"/>
        <end position="488"/>
    </location>
</feature>
<evidence type="ECO:0000313" key="6">
    <source>
        <dbReference type="EMBL" id="KAG5388176.1"/>
    </source>
</evidence>
<comment type="function">
    <text evidence="3">Essential component of the cytosolic iron-sulfur (Fe/S) protein assembly machinery. Required for the maturation of extramitochondrial Fe/S proteins.</text>
</comment>